<feature type="compositionally biased region" description="Basic and acidic residues" evidence="1">
    <location>
        <begin position="104"/>
        <end position="127"/>
    </location>
</feature>
<dbReference type="Pfam" id="PF15377">
    <property type="entry name" value="DUF4604"/>
    <property type="match status" value="1"/>
</dbReference>
<organism evidence="3 4">
    <name type="scientific">Ditylenchus destructor</name>
    <dbReference type="NCBI Taxonomy" id="166010"/>
    <lineage>
        <taxon>Eukaryota</taxon>
        <taxon>Metazoa</taxon>
        <taxon>Ecdysozoa</taxon>
        <taxon>Nematoda</taxon>
        <taxon>Chromadorea</taxon>
        <taxon>Rhabditida</taxon>
        <taxon>Tylenchina</taxon>
        <taxon>Tylenchomorpha</taxon>
        <taxon>Sphaerularioidea</taxon>
        <taxon>Anguinidae</taxon>
        <taxon>Anguininae</taxon>
        <taxon>Ditylenchus</taxon>
    </lineage>
</organism>
<dbReference type="Proteomes" id="UP001201812">
    <property type="component" value="Unassembled WGS sequence"/>
</dbReference>
<dbReference type="InterPro" id="IPR027911">
    <property type="entry name" value="DUF4604"/>
</dbReference>
<gene>
    <name evidence="3" type="ORF">DdX_04654</name>
</gene>
<dbReference type="InterPro" id="IPR040219">
    <property type="entry name" value="KIAA1143-like"/>
</dbReference>
<feature type="compositionally biased region" description="Basic and acidic residues" evidence="1">
    <location>
        <begin position="134"/>
        <end position="156"/>
    </location>
</feature>
<dbReference type="EMBL" id="JAKKPZ010000004">
    <property type="protein sequence ID" value="KAI1722341.1"/>
    <property type="molecule type" value="Genomic_DNA"/>
</dbReference>
<feature type="region of interest" description="Disordered" evidence="1">
    <location>
        <begin position="1"/>
        <end position="20"/>
    </location>
</feature>
<name>A0AAD4NC15_9BILA</name>
<dbReference type="PANTHER" id="PTHR31195">
    <property type="entry name" value="GEO02494P1"/>
    <property type="match status" value="1"/>
</dbReference>
<feature type="region of interest" description="Disordered" evidence="1">
    <location>
        <begin position="61"/>
        <end position="178"/>
    </location>
</feature>
<feature type="compositionally biased region" description="Polar residues" evidence="1">
    <location>
        <begin position="1"/>
        <end position="19"/>
    </location>
</feature>
<dbReference type="AlphaFoldDB" id="A0AAD4NC15"/>
<protein>
    <recommendedName>
        <fullName evidence="2">DUF4604 domain-containing protein</fullName>
    </recommendedName>
</protein>
<feature type="compositionally biased region" description="Basic and acidic residues" evidence="1">
    <location>
        <begin position="79"/>
        <end position="94"/>
    </location>
</feature>
<reference evidence="3" key="1">
    <citation type="submission" date="2022-01" db="EMBL/GenBank/DDBJ databases">
        <title>Genome Sequence Resource for Two Populations of Ditylenchus destructor, the Migratory Endoparasitic Phytonematode.</title>
        <authorList>
            <person name="Zhang H."/>
            <person name="Lin R."/>
            <person name="Xie B."/>
        </authorList>
    </citation>
    <scope>NUCLEOTIDE SEQUENCE</scope>
    <source>
        <strain evidence="3">BazhouSP</strain>
    </source>
</reference>
<proteinExistence type="predicted"/>
<feature type="domain" description="DUF4604" evidence="2">
    <location>
        <begin position="40"/>
        <end position="176"/>
    </location>
</feature>
<evidence type="ECO:0000313" key="3">
    <source>
        <dbReference type="EMBL" id="KAI1722341.1"/>
    </source>
</evidence>
<comment type="caution">
    <text evidence="3">The sequence shown here is derived from an EMBL/GenBank/DDBJ whole genome shotgun (WGS) entry which is preliminary data.</text>
</comment>
<sequence>MPPSMNPTTVSSSPMTASSLPFCAKMGDKKLTFKEKASIKFVDAGDPKFLKDIKSKMGYREPATVVDKFNTDEEDDEPQVDRDDIRNMPEEERPQIVVLNEETDISHDELQTVIDEHKKSEEKKKIDSGQIIFRKPEKRASTDSDKKEEEAKKPKADAATMKKLQSSKLLSFGDEEDE</sequence>
<evidence type="ECO:0000256" key="1">
    <source>
        <dbReference type="SAM" id="MobiDB-lite"/>
    </source>
</evidence>
<evidence type="ECO:0000313" key="4">
    <source>
        <dbReference type="Proteomes" id="UP001201812"/>
    </source>
</evidence>
<keyword evidence="4" id="KW-1185">Reference proteome</keyword>
<evidence type="ECO:0000259" key="2">
    <source>
        <dbReference type="Pfam" id="PF15377"/>
    </source>
</evidence>
<dbReference type="PANTHER" id="PTHR31195:SF2">
    <property type="entry name" value="GEO02494P1"/>
    <property type="match status" value="1"/>
</dbReference>
<accession>A0AAD4NC15</accession>